<organism evidence="2 3">
    <name type="scientific">Chrysemys picta bellii</name>
    <name type="common">Western painted turtle</name>
    <name type="synonym">Emys bellii</name>
    <dbReference type="NCBI Taxonomy" id="8478"/>
    <lineage>
        <taxon>Eukaryota</taxon>
        <taxon>Metazoa</taxon>
        <taxon>Chordata</taxon>
        <taxon>Craniata</taxon>
        <taxon>Vertebrata</taxon>
        <taxon>Euteleostomi</taxon>
        <taxon>Archelosauria</taxon>
        <taxon>Testudinata</taxon>
        <taxon>Testudines</taxon>
        <taxon>Cryptodira</taxon>
        <taxon>Durocryptodira</taxon>
        <taxon>Testudinoidea</taxon>
        <taxon>Emydidae</taxon>
        <taxon>Chrysemys</taxon>
    </lineage>
</organism>
<dbReference type="GO" id="GO:0048477">
    <property type="term" value="P:oogenesis"/>
    <property type="evidence" value="ECO:0007669"/>
    <property type="project" value="Ensembl"/>
</dbReference>
<protein>
    <submittedName>
        <fullName evidence="2">Telomere repeat binding bouquet formation protein 2</fullName>
    </submittedName>
</protein>
<accession>A0A8C3FM36</accession>
<reference evidence="2" key="2">
    <citation type="submission" date="2025-08" db="UniProtKB">
        <authorList>
            <consortium name="Ensembl"/>
        </authorList>
    </citation>
    <scope>IDENTIFICATION</scope>
</reference>
<evidence type="ECO:0000256" key="1">
    <source>
        <dbReference type="SAM" id="MobiDB-lite"/>
    </source>
</evidence>
<dbReference type="GO" id="GO:0000781">
    <property type="term" value="C:chromosome, telomeric region"/>
    <property type="evidence" value="ECO:0007669"/>
    <property type="project" value="Ensembl"/>
</dbReference>
<gene>
    <name evidence="2" type="primary">TERB2</name>
</gene>
<dbReference type="Ensembl" id="ENSCPBT00000009447.1">
    <property type="protein sequence ID" value="ENSCPBP00000007840.1"/>
    <property type="gene ID" value="ENSCPBG00000006173.1"/>
</dbReference>
<dbReference type="GO" id="GO:1990918">
    <property type="term" value="P:double-strand break repair involved in meiotic recombination"/>
    <property type="evidence" value="ECO:0007669"/>
    <property type="project" value="Ensembl"/>
</dbReference>
<dbReference type="GO" id="GO:0007130">
    <property type="term" value="P:synaptonemal complex assembly"/>
    <property type="evidence" value="ECO:0007669"/>
    <property type="project" value="Ensembl"/>
</dbReference>
<dbReference type="GeneTree" id="ENSGT00390000012336"/>
<evidence type="ECO:0000313" key="3">
    <source>
        <dbReference type="Proteomes" id="UP000694380"/>
    </source>
</evidence>
<dbReference type="Pfam" id="PF15101">
    <property type="entry name" value="TERB2"/>
    <property type="match status" value="1"/>
</dbReference>
<dbReference type="Proteomes" id="UP000694380">
    <property type="component" value="Chromosome 10"/>
</dbReference>
<feature type="compositionally biased region" description="Basic and acidic residues" evidence="1">
    <location>
        <begin position="133"/>
        <end position="153"/>
    </location>
</feature>
<dbReference type="GO" id="GO:0005637">
    <property type="term" value="C:nuclear inner membrane"/>
    <property type="evidence" value="ECO:0007669"/>
    <property type="project" value="Ensembl"/>
</dbReference>
<evidence type="ECO:0000313" key="2">
    <source>
        <dbReference type="Ensembl" id="ENSCPBP00000007840.1"/>
    </source>
</evidence>
<keyword evidence="3" id="KW-1185">Reference proteome</keyword>
<dbReference type="GO" id="GO:0007283">
    <property type="term" value="P:spermatogenesis"/>
    <property type="evidence" value="ECO:0007669"/>
    <property type="project" value="Ensembl"/>
</dbReference>
<feature type="region of interest" description="Disordered" evidence="1">
    <location>
        <begin position="133"/>
        <end position="155"/>
    </location>
</feature>
<reference evidence="2" key="1">
    <citation type="journal article" date="2015" name="Genome Biol. Evol.">
        <title>Physical Mapping and Refinement of the Painted Turtle Genome (Chrysemys picta) Inform Amniote Genome Evolution and Challenge Turtle-Bird Chromosomal Conservation.</title>
        <authorList>
            <person name="Badenhorst D."/>
            <person name="Hillier L.W."/>
            <person name="Literman R."/>
            <person name="Montiel E.E."/>
            <person name="Radhakrishnan S."/>
            <person name="Shen Y."/>
            <person name="Minx P."/>
            <person name="Janes D.E."/>
            <person name="Warren W.C."/>
            <person name="Edwards S.V."/>
            <person name="Valenzuela N."/>
        </authorList>
    </citation>
    <scope>NUCLEOTIDE SEQUENCE [LARGE SCALE GENOMIC DNA]</scope>
</reference>
<name>A0A8C3FM36_CHRPI</name>
<reference evidence="2" key="3">
    <citation type="submission" date="2025-09" db="UniProtKB">
        <authorList>
            <consortium name="Ensembl"/>
        </authorList>
    </citation>
    <scope>IDENTIFICATION</scope>
</reference>
<sequence length="249" mass="28150">MFQGRSAWFSQSVSRELRDLWVAEGGVISTHHGADYLFSSDASHPDTQRIHQSLDYIEGKATIFHSCYLSANASASSEMKQTVALGHFILPPACVQEEIRRKLGSFIWEQMNDSLMEQLDELTPVEIKTSIKEDEQRIKGKKDLDGSGKEKRVSKTPVGGKLAYCPLQDYPVNNMVTGYVSSSEMKKYLGELHDFIPGTSGYSMGGIFTSQVDLEKLKNEEAAKKRQHEGEEAEKNRQHEMEERQRERA</sequence>
<proteinExistence type="predicted"/>
<dbReference type="AlphaFoldDB" id="A0A8C3FM36"/>
<dbReference type="PANTHER" id="PTHR35345:SF1">
    <property type="entry name" value="TELOMERE REPEATS-BINDING BOUQUET FORMATION PROTEIN 2"/>
    <property type="match status" value="1"/>
</dbReference>
<dbReference type="PANTHER" id="PTHR35345">
    <property type="entry name" value="TELOMERE REPEATS-BINDING BOUQUET FORMATION PROTEIN 2"/>
    <property type="match status" value="1"/>
</dbReference>
<dbReference type="InterPro" id="IPR028065">
    <property type="entry name" value="TERB2"/>
</dbReference>
<feature type="region of interest" description="Disordered" evidence="1">
    <location>
        <begin position="219"/>
        <end position="249"/>
    </location>
</feature>
<dbReference type="GO" id="GO:0070197">
    <property type="term" value="P:meiotic attachment of telomere to nuclear envelope"/>
    <property type="evidence" value="ECO:0007669"/>
    <property type="project" value="Ensembl"/>
</dbReference>